<evidence type="ECO:0000313" key="2">
    <source>
        <dbReference type="EMBL" id="KAL3762453.1"/>
    </source>
</evidence>
<comment type="caution">
    <text evidence="2">The sequence shown here is derived from an EMBL/GenBank/DDBJ whole genome shotgun (WGS) entry which is preliminary data.</text>
</comment>
<organism evidence="2 3">
    <name type="scientific">Discostella pseudostelligera</name>
    <dbReference type="NCBI Taxonomy" id="259834"/>
    <lineage>
        <taxon>Eukaryota</taxon>
        <taxon>Sar</taxon>
        <taxon>Stramenopiles</taxon>
        <taxon>Ochrophyta</taxon>
        <taxon>Bacillariophyta</taxon>
        <taxon>Coscinodiscophyceae</taxon>
        <taxon>Thalassiosirophycidae</taxon>
        <taxon>Stephanodiscales</taxon>
        <taxon>Stephanodiscaceae</taxon>
        <taxon>Discostella</taxon>
    </lineage>
</organism>
<sequence length="97" mass="10690">MSEEYTLEKCKILAEKASSVNDLPYQCKRYPEAVKAVGHPSSSASTTEGVKRQETEGSKYAGMQGGLAAQANKKKGLESHAQIQRRLTNTRRFTKQA</sequence>
<name>A0ABD3MEU4_9STRA</name>
<dbReference type="Proteomes" id="UP001530293">
    <property type="component" value="Unassembled WGS sequence"/>
</dbReference>
<evidence type="ECO:0000256" key="1">
    <source>
        <dbReference type="SAM" id="MobiDB-lite"/>
    </source>
</evidence>
<proteinExistence type="predicted"/>
<evidence type="ECO:0000313" key="3">
    <source>
        <dbReference type="Proteomes" id="UP001530293"/>
    </source>
</evidence>
<protein>
    <submittedName>
        <fullName evidence="2">Uncharacterized protein</fullName>
    </submittedName>
</protein>
<keyword evidence="3" id="KW-1185">Reference proteome</keyword>
<reference evidence="2 3" key="1">
    <citation type="submission" date="2024-10" db="EMBL/GenBank/DDBJ databases">
        <title>Updated reference genomes for cyclostephanoid diatoms.</title>
        <authorList>
            <person name="Roberts W.R."/>
            <person name="Alverson A.J."/>
        </authorList>
    </citation>
    <scope>NUCLEOTIDE SEQUENCE [LARGE SCALE GENOMIC DNA]</scope>
    <source>
        <strain evidence="2 3">AJA232-27</strain>
    </source>
</reference>
<gene>
    <name evidence="2" type="ORF">ACHAWU_008156</name>
</gene>
<dbReference type="EMBL" id="JALLBG020000135">
    <property type="protein sequence ID" value="KAL3762453.1"/>
    <property type="molecule type" value="Genomic_DNA"/>
</dbReference>
<dbReference type="AlphaFoldDB" id="A0ABD3MEU4"/>
<feature type="compositionally biased region" description="Basic residues" evidence="1">
    <location>
        <begin position="88"/>
        <end position="97"/>
    </location>
</feature>
<feature type="region of interest" description="Disordered" evidence="1">
    <location>
        <begin position="35"/>
        <end position="97"/>
    </location>
</feature>
<accession>A0ABD3MEU4</accession>